<proteinExistence type="predicted"/>
<dbReference type="GO" id="GO:0016020">
    <property type="term" value="C:membrane"/>
    <property type="evidence" value="ECO:0007669"/>
    <property type="project" value="InterPro"/>
</dbReference>
<gene>
    <name evidence="2" type="ORF">DEA37_0011938</name>
</gene>
<feature type="region of interest" description="Disordered" evidence="1">
    <location>
        <begin position="143"/>
        <end position="165"/>
    </location>
</feature>
<feature type="compositionally biased region" description="Low complexity" evidence="1">
    <location>
        <begin position="149"/>
        <end position="160"/>
    </location>
</feature>
<dbReference type="AlphaFoldDB" id="A0A5J4NGH7"/>
<evidence type="ECO:0008006" key="4">
    <source>
        <dbReference type="Google" id="ProtNLM"/>
    </source>
</evidence>
<comment type="caution">
    <text evidence="2">The sequence shown here is derived from an EMBL/GenBank/DDBJ whole genome shotgun (WGS) entry which is preliminary data.</text>
</comment>
<evidence type="ECO:0000256" key="1">
    <source>
        <dbReference type="SAM" id="MobiDB-lite"/>
    </source>
</evidence>
<dbReference type="GO" id="GO:0005249">
    <property type="term" value="F:voltage-gated potassium channel activity"/>
    <property type="evidence" value="ECO:0007669"/>
    <property type="project" value="InterPro"/>
</dbReference>
<dbReference type="EMBL" id="QNGE01002950">
    <property type="protein sequence ID" value="KAA3674736.1"/>
    <property type="molecule type" value="Genomic_DNA"/>
</dbReference>
<organism evidence="2 3">
    <name type="scientific">Paragonimus westermani</name>
    <dbReference type="NCBI Taxonomy" id="34504"/>
    <lineage>
        <taxon>Eukaryota</taxon>
        <taxon>Metazoa</taxon>
        <taxon>Spiralia</taxon>
        <taxon>Lophotrochozoa</taxon>
        <taxon>Platyhelminthes</taxon>
        <taxon>Trematoda</taxon>
        <taxon>Digenea</taxon>
        <taxon>Plagiorchiida</taxon>
        <taxon>Troglotremata</taxon>
        <taxon>Troglotrematidae</taxon>
        <taxon>Paragonimus</taxon>
    </lineage>
</organism>
<protein>
    <recommendedName>
        <fullName evidence="4">PAC domain-containing protein</fullName>
    </recommendedName>
</protein>
<accession>A0A5J4NGH7</accession>
<name>A0A5J4NGH7_9TREM</name>
<dbReference type="PRINTS" id="PR01464">
    <property type="entry name" value="EAGCHANNEL"/>
</dbReference>
<reference evidence="2 3" key="1">
    <citation type="journal article" date="2019" name="Gigascience">
        <title>Whole-genome sequence of the oriental lung fluke Paragonimus westermani.</title>
        <authorList>
            <person name="Oey H."/>
            <person name="Zakrzewski M."/>
            <person name="Narain K."/>
            <person name="Devi K.R."/>
            <person name="Agatsuma T."/>
            <person name="Nawaratna S."/>
            <person name="Gobert G.N."/>
            <person name="Jones M.K."/>
            <person name="Ragan M.A."/>
            <person name="McManus D.P."/>
            <person name="Krause L."/>
        </authorList>
    </citation>
    <scope>NUCLEOTIDE SEQUENCE [LARGE SCALE GENOMIC DNA]</scope>
    <source>
        <strain evidence="2 3">IND2009</strain>
    </source>
</reference>
<keyword evidence="3" id="KW-1185">Reference proteome</keyword>
<evidence type="ECO:0000313" key="3">
    <source>
        <dbReference type="Proteomes" id="UP000324629"/>
    </source>
</evidence>
<dbReference type="Proteomes" id="UP000324629">
    <property type="component" value="Unassembled WGS sequence"/>
</dbReference>
<evidence type="ECO:0000313" key="2">
    <source>
        <dbReference type="EMBL" id="KAA3674736.1"/>
    </source>
</evidence>
<dbReference type="InterPro" id="IPR003949">
    <property type="entry name" value="K_chnl_volt-dep_EAG"/>
</dbReference>
<sequence>MCNPALYQDRWKIIKIVIVSHLAGSYHQLAHDEWNDRVSNMVVHRRVLQNAQSFGQLTALHSQRRNEQEEVVLFLLAFRDITPLKTPFEDEETAKGLSKFARLARSVTRNRSTMQQLPIPMSAPPPSTMGGGLTVSHRLTVPNSTGQRPSSPALSCSPSLNTSSVASSFRGCELGRADPERGLMAQRSGCHLRDFIAKSAMDRLTIQLPAAGIVASSIVDGQPETSVWLQNEHDT</sequence>